<comment type="caution">
    <text evidence="2">The sequence shown here is derived from an EMBL/GenBank/DDBJ whole genome shotgun (WGS) entry which is preliminary data.</text>
</comment>
<evidence type="ECO:0000313" key="2">
    <source>
        <dbReference type="EMBL" id="KOH44348.1"/>
    </source>
</evidence>
<evidence type="ECO:0000256" key="1">
    <source>
        <dbReference type="SAM" id="Phobius"/>
    </source>
</evidence>
<reference evidence="3" key="1">
    <citation type="submission" date="2015-07" db="EMBL/GenBank/DDBJ databases">
        <title>Genome sequencing of Sunxiuqinia dokdonensis strain SK.</title>
        <authorList>
            <person name="Ahn S."/>
            <person name="Kim B.-C."/>
        </authorList>
    </citation>
    <scope>NUCLEOTIDE SEQUENCE [LARGE SCALE GENOMIC DNA]</scope>
    <source>
        <strain evidence="3">SK</strain>
    </source>
</reference>
<organism evidence="2 3">
    <name type="scientific">Sunxiuqinia dokdonensis</name>
    <dbReference type="NCBI Taxonomy" id="1409788"/>
    <lineage>
        <taxon>Bacteria</taxon>
        <taxon>Pseudomonadati</taxon>
        <taxon>Bacteroidota</taxon>
        <taxon>Bacteroidia</taxon>
        <taxon>Marinilabiliales</taxon>
        <taxon>Prolixibacteraceae</taxon>
        <taxon>Sunxiuqinia</taxon>
    </lineage>
</organism>
<evidence type="ECO:0000313" key="3">
    <source>
        <dbReference type="Proteomes" id="UP000036958"/>
    </source>
</evidence>
<sequence>MKNSPRKILKAFVLGMVLMFVLDMVFHFNNSVEKQMEREANKAQKKIENIFK</sequence>
<dbReference type="RefSeq" id="WP_157624879.1">
    <property type="nucleotide sequence ID" value="NZ_LGIA01000164.1"/>
</dbReference>
<feature type="transmembrane region" description="Helical" evidence="1">
    <location>
        <begin position="12"/>
        <end position="29"/>
    </location>
</feature>
<dbReference type="Proteomes" id="UP000036958">
    <property type="component" value="Unassembled WGS sequence"/>
</dbReference>
<proteinExistence type="predicted"/>
<keyword evidence="1" id="KW-0812">Transmembrane</keyword>
<dbReference type="EMBL" id="LGIA01000164">
    <property type="protein sequence ID" value="KOH44348.1"/>
    <property type="molecule type" value="Genomic_DNA"/>
</dbReference>
<gene>
    <name evidence="2" type="ORF">NC99_27950</name>
</gene>
<keyword evidence="3" id="KW-1185">Reference proteome</keyword>
<keyword evidence="1" id="KW-0472">Membrane</keyword>
<accession>A0A0L8V7M0</accession>
<dbReference type="STRING" id="1409788.NC99_27950"/>
<name>A0A0L8V7M0_9BACT</name>
<dbReference type="AlphaFoldDB" id="A0A0L8V7M0"/>
<protein>
    <submittedName>
        <fullName evidence="2">Uncharacterized protein</fullName>
    </submittedName>
</protein>
<keyword evidence="1" id="KW-1133">Transmembrane helix</keyword>